<dbReference type="PRINTS" id="PR00368">
    <property type="entry name" value="FADPNR"/>
</dbReference>
<gene>
    <name evidence="2" type="ORF">GCM10009817_39020</name>
</gene>
<accession>A0ABN2SUU4</accession>
<dbReference type="PANTHER" id="PTHR43539">
    <property type="entry name" value="FLAVIN-BINDING MONOOXYGENASE-LIKE PROTEIN (AFU_ORTHOLOGUE AFUA_4G09220)"/>
    <property type="match status" value="1"/>
</dbReference>
<keyword evidence="1" id="KW-0560">Oxidoreductase</keyword>
<evidence type="ECO:0000256" key="1">
    <source>
        <dbReference type="ARBA" id="ARBA00023002"/>
    </source>
</evidence>
<dbReference type="InterPro" id="IPR050982">
    <property type="entry name" value="Auxin_biosynth/cation_transpt"/>
</dbReference>
<dbReference type="PANTHER" id="PTHR43539:SF78">
    <property type="entry name" value="FLAVIN-CONTAINING MONOOXYGENASE"/>
    <property type="match status" value="1"/>
</dbReference>
<sequence>MESIDTVIVGAGQAGLATARELLDRGRECVVLERNHAVGDGWRQQYDSLRLYTPAAHDGLPGLRFPGDPRAFPGKDDVAAYLGTYADHFQLPVRLGITVENVTAAVDFDGFVVTTDLGAIECRNVVVATGTFGRAPHVPSFAAELDPAILQLHSSEYRRPTQLREGPVLVVGASHSGCDIAFELGQDRATTLAGRDCGQLGVRWDSPAAHALFPVLLFAWRHVLTRRTPMGRRAMAGIRHHGGPMLRVKREDLAARGVDRRLERVTGVTGGRPTLADGTVLDVANVIWATGFEQRFGWLDLPVVDDDGWPREYRGVARDVPGLYFCGLSFQYSFSSMVLPGVGRDAAYVARHVARHRPEARTGWGSAASAAGPSVERAA</sequence>
<dbReference type="Proteomes" id="UP001500013">
    <property type="component" value="Unassembled WGS sequence"/>
</dbReference>
<evidence type="ECO:0000313" key="2">
    <source>
        <dbReference type="EMBL" id="GAA1992987.1"/>
    </source>
</evidence>
<dbReference type="SUPFAM" id="SSF51905">
    <property type="entry name" value="FAD/NAD(P)-binding domain"/>
    <property type="match status" value="2"/>
</dbReference>
<dbReference type="EMBL" id="BAAAPU010000011">
    <property type="protein sequence ID" value="GAA1992987.1"/>
    <property type="molecule type" value="Genomic_DNA"/>
</dbReference>
<keyword evidence="3" id="KW-1185">Reference proteome</keyword>
<organism evidence="2 3">
    <name type="scientific">Terrabacter lapilli</name>
    <dbReference type="NCBI Taxonomy" id="436231"/>
    <lineage>
        <taxon>Bacteria</taxon>
        <taxon>Bacillati</taxon>
        <taxon>Actinomycetota</taxon>
        <taxon>Actinomycetes</taxon>
        <taxon>Micrococcales</taxon>
        <taxon>Intrasporangiaceae</taxon>
        <taxon>Terrabacter</taxon>
    </lineage>
</organism>
<dbReference type="Gene3D" id="3.50.50.60">
    <property type="entry name" value="FAD/NAD(P)-binding domain"/>
    <property type="match status" value="1"/>
</dbReference>
<reference evidence="2 3" key="1">
    <citation type="journal article" date="2019" name="Int. J. Syst. Evol. Microbiol.">
        <title>The Global Catalogue of Microorganisms (GCM) 10K type strain sequencing project: providing services to taxonomists for standard genome sequencing and annotation.</title>
        <authorList>
            <consortium name="The Broad Institute Genomics Platform"/>
            <consortium name="The Broad Institute Genome Sequencing Center for Infectious Disease"/>
            <person name="Wu L."/>
            <person name="Ma J."/>
        </authorList>
    </citation>
    <scope>NUCLEOTIDE SEQUENCE [LARGE SCALE GENOMIC DNA]</scope>
    <source>
        <strain evidence="2 3">JCM 15628</strain>
    </source>
</reference>
<dbReference type="RefSeq" id="WP_344066747.1">
    <property type="nucleotide sequence ID" value="NZ_BAAAPU010000011.1"/>
</dbReference>
<dbReference type="Pfam" id="PF13738">
    <property type="entry name" value="Pyr_redox_3"/>
    <property type="match status" value="1"/>
</dbReference>
<evidence type="ECO:0000313" key="3">
    <source>
        <dbReference type="Proteomes" id="UP001500013"/>
    </source>
</evidence>
<proteinExistence type="predicted"/>
<comment type="caution">
    <text evidence="2">The sequence shown here is derived from an EMBL/GenBank/DDBJ whole genome shotgun (WGS) entry which is preliminary data.</text>
</comment>
<name>A0ABN2SUU4_9MICO</name>
<protein>
    <submittedName>
        <fullName evidence="2">NAD(P)/FAD-dependent oxidoreductase</fullName>
    </submittedName>
</protein>
<dbReference type="InterPro" id="IPR036188">
    <property type="entry name" value="FAD/NAD-bd_sf"/>
</dbReference>
<dbReference type="PRINTS" id="PR00469">
    <property type="entry name" value="PNDRDTASEII"/>
</dbReference>